<feature type="non-terminal residue" evidence="1">
    <location>
        <position position="482"/>
    </location>
</feature>
<evidence type="ECO:0000313" key="2">
    <source>
        <dbReference type="Proteomes" id="UP000704712"/>
    </source>
</evidence>
<gene>
    <name evidence="1" type="ORF">GN958_ATG10890</name>
</gene>
<reference evidence="1" key="1">
    <citation type="submission" date="2020-03" db="EMBL/GenBank/DDBJ databases">
        <title>Hybrid Assembly of Korean Phytophthora infestans isolates.</title>
        <authorList>
            <person name="Prokchorchik M."/>
            <person name="Lee Y."/>
            <person name="Seo J."/>
            <person name="Cho J.-H."/>
            <person name="Park Y.-E."/>
            <person name="Jang D.-C."/>
            <person name="Im J.-S."/>
            <person name="Choi J.-G."/>
            <person name="Park H.-J."/>
            <person name="Lee G.-B."/>
            <person name="Lee Y.-G."/>
            <person name="Hong S.-Y."/>
            <person name="Cho K."/>
            <person name="Sohn K.H."/>
        </authorList>
    </citation>
    <scope>NUCLEOTIDE SEQUENCE</scope>
    <source>
        <strain evidence="1">KR_2_A2</strain>
    </source>
</reference>
<proteinExistence type="predicted"/>
<dbReference type="AlphaFoldDB" id="A0A8S9UGI4"/>
<sequence>ILLDEEEDDSAWMRAKRSNMDLDETSSHYVLTIKNPVRFHLIVDYLSFARGLSQSEMSTHLSISYLDTRIRVYYNDNIMNFYLMAIPMHESHTGEAIQVLEVLCPHWRDVMLGITTDGERKMTGVNKGLSTRFQKVCRSGFMRVWCGLHQLDLALQNAFKAAMNDRFFGYMMQTIAYLRRQGTLIRQMDTTAPLLQDTRWESMQRCCTWFKKHRVPLTAHLNAKTPVCKPPLQWWLILMITFRSLEGYTTLVTEQLAQMKRLSSDIQIMFGVRAVTDEDHSDAATLLASDFARVIATLVERVNSIEPELNEKNEPLPPALSRKFVKLKDRDLSALIVKHRDRMAPHWTDEEMDAVEQEHLALCDQYRSHEQFRRSIDKEAAFHERVCTVEDAWNKVDGKFAALKRFAGGLATTFPGTSTVESDFSILKWEKPPSKSRLTNFSLEGVLHAKQFDLLNSIDVSSDGKPGFNTLTSTTMILLSHN</sequence>
<dbReference type="PANTHER" id="PTHR37067">
    <property type="entry name" value="PX DOMAIN-CONTAINING PROTEIN"/>
    <property type="match status" value="1"/>
</dbReference>
<comment type="caution">
    <text evidence="1">The sequence shown here is derived from an EMBL/GenBank/DDBJ whole genome shotgun (WGS) entry which is preliminary data.</text>
</comment>
<dbReference type="SUPFAM" id="SSF53098">
    <property type="entry name" value="Ribonuclease H-like"/>
    <property type="match status" value="1"/>
</dbReference>
<protein>
    <submittedName>
        <fullName evidence="1">Uncharacterized protein</fullName>
    </submittedName>
</protein>
<evidence type="ECO:0000313" key="1">
    <source>
        <dbReference type="EMBL" id="KAF4139901.1"/>
    </source>
</evidence>
<dbReference type="EMBL" id="JAACNO010001536">
    <property type="protein sequence ID" value="KAF4139901.1"/>
    <property type="molecule type" value="Genomic_DNA"/>
</dbReference>
<name>A0A8S9UGI4_PHYIN</name>
<feature type="non-terminal residue" evidence="1">
    <location>
        <position position="1"/>
    </location>
</feature>
<accession>A0A8S9UGI4</accession>
<dbReference type="PANTHER" id="PTHR37067:SF3">
    <property type="entry name" value="PX DOMAIN-CONTAINING PROTEIN"/>
    <property type="match status" value="1"/>
</dbReference>
<organism evidence="1 2">
    <name type="scientific">Phytophthora infestans</name>
    <name type="common">Potato late blight agent</name>
    <name type="synonym">Botrytis infestans</name>
    <dbReference type="NCBI Taxonomy" id="4787"/>
    <lineage>
        <taxon>Eukaryota</taxon>
        <taxon>Sar</taxon>
        <taxon>Stramenopiles</taxon>
        <taxon>Oomycota</taxon>
        <taxon>Peronosporomycetes</taxon>
        <taxon>Peronosporales</taxon>
        <taxon>Peronosporaceae</taxon>
        <taxon>Phytophthora</taxon>
    </lineage>
</organism>
<dbReference type="InterPro" id="IPR012337">
    <property type="entry name" value="RNaseH-like_sf"/>
</dbReference>
<dbReference type="Proteomes" id="UP000704712">
    <property type="component" value="Unassembled WGS sequence"/>
</dbReference>